<keyword evidence="3" id="KW-1185">Reference proteome</keyword>
<dbReference type="PANTHER" id="PTHR47099:SF1">
    <property type="entry name" value="METHYLCOBAMIDE:COM METHYLTRANSFERASE MTBA"/>
    <property type="match status" value="1"/>
</dbReference>
<dbReference type="AlphaFoldDB" id="F5Y8M5"/>
<dbReference type="EMBL" id="CP001841">
    <property type="protein sequence ID" value="AEF80899.1"/>
    <property type="molecule type" value="Genomic_DNA"/>
</dbReference>
<protein>
    <recommendedName>
        <fullName evidence="1">Uroporphyrinogen decarboxylase (URO-D) domain-containing protein</fullName>
    </recommendedName>
</protein>
<dbReference type="PANTHER" id="PTHR47099">
    <property type="entry name" value="METHYLCOBAMIDE:COM METHYLTRANSFERASE MTBA"/>
    <property type="match status" value="1"/>
</dbReference>
<reference evidence="2 3" key="2">
    <citation type="journal article" date="2011" name="ISME J.">
        <title>RNA-seq reveals cooperative metabolic interactions between two termite-gut spirochete species in co-culture.</title>
        <authorList>
            <person name="Rosenthal A.Z."/>
            <person name="Matson E.G."/>
            <person name="Eldar A."/>
            <person name="Leadbetter J.R."/>
        </authorList>
    </citation>
    <scope>NUCLEOTIDE SEQUENCE [LARGE SCALE GENOMIC DNA]</scope>
    <source>
        <strain evidence="3">ATCC BAA-888 / DSM 13862 / ZAS-9</strain>
    </source>
</reference>
<sequence length="353" mass="39714">MIAKPDIETKKARIKANARLEAVDEVPFVVEVGPVHLATREFFENDHNELDWNLKFHKDRENIYDYAFPNVKPNTGINIVAAAFGCEYRVNDEADPWAACLIREENAGDVHKLAVPDPVNNPYFKRAWERLDYLQAHTDLPFRVLNVPSPLVTASLIWDYTSFIEALLVFPDEVHVLMEKVTQATILFIKEQFKRIKNRYSVGHEIWGLPGEMGVRVSDDTGALLSPDLYREFGVKYNGMIAKEFGGIVVHSCGDVANVAAVMMEIPGLKGLDFTIPQTENWAAIRDAAAGKTALFLRHCYWDHPKGSPVDLAEYTQKILDFFGRKGLFIQTSTPTAEESAALGEKLHKILAV</sequence>
<dbReference type="Proteomes" id="UP000009222">
    <property type="component" value="Chromosome"/>
</dbReference>
<dbReference type="STRING" id="545695.TREAZ_2233"/>
<feature type="domain" description="Uroporphyrinogen decarboxylase (URO-D)" evidence="1">
    <location>
        <begin position="63"/>
        <end position="194"/>
    </location>
</feature>
<accession>F5Y8M5</accession>
<dbReference type="KEGG" id="taz:TREAZ_2233"/>
<name>F5Y8M5_LEAAZ</name>
<dbReference type="GO" id="GO:0006779">
    <property type="term" value="P:porphyrin-containing compound biosynthetic process"/>
    <property type="evidence" value="ECO:0007669"/>
    <property type="project" value="InterPro"/>
</dbReference>
<dbReference type="InParanoid" id="F5Y8M5"/>
<dbReference type="InterPro" id="IPR000257">
    <property type="entry name" value="Uroporphyrinogen_deCOase"/>
</dbReference>
<gene>
    <name evidence="2" type="ordered locus">TREAZ_2233</name>
</gene>
<dbReference type="InterPro" id="IPR038071">
    <property type="entry name" value="UROD/MetE-like_sf"/>
</dbReference>
<dbReference type="SUPFAM" id="SSF51726">
    <property type="entry name" value="UROD/MetE-like"/>
    <property type="match status" value="1"/>
</dbReference>
<organism evidence="2 3">
    <name type="scientific">Leadbettera azotonutricia (strain ATCC BAA-888 / DSM 13862 / ZAS-9)</name>
    <name type="common">Treponema azotonutricium</name>
    <dbReference type="NCBI Taxonomy" id="545695"/>
    <lineage>
        <taxon>Bacteria</taxon>
        <taxon>Pseudomonadati</taxon>
        <taxon>Spirochaetota</taxon>
        <taxon>Spirochaetia</taxon>
        <taxon>Spirochaetales</taxon>
        <taxon>Breznakiellaceae</taxon>
        <taxon>Leadbettera</taxon>
    </lineage>
</organism>
<reference evidence="3" key="1">
    <citation type="submission" date="2009-12" db="EMBL/GenBank/DDBJ databases">
        <title>Complete sequence of Treponema azotonutricium strain ZAS-9.</title>
        <authorList>
            <person name="Tetu S.G."/>
            <person name="Matson E."/>
            <person name="Ren Q."/>
            <person name="Seshadri R."/>
            <person name="Elbourne L."/>
            <person name="Hassan K.A."/>
            <person name="Durkin A."/>
            <person name="Radune D."/>
            <person name="Mohamoud Y."/>
            <person name="Shay R."/>
            <person name="Jin S."/>
            <person name="Zhang X."/>
            <person name="Lucey K."/>
            <person name="Ballor N.R."/>
            <person name="Ottesen E."/>
            <person name="Rosenthal R."/>
            <person name="Allen A."/>
            <person name="Leadbetter J.R."/>
            <person name="Paulsen I.T."/>
        </authorList>
    </citation>
    <scope>NUCLEOTIDE SEQUENCE [LARGE SCALE GENOMIC DNA]</scope>
    <source>
        <strain evidence="3">ATCC BAA-888 / DSM 13862 / ZAS-9</strain>
    </source>
</reference>
<evidence type="ECO:0000313" key="2">
    <source>
        <dbReference type="EMBL" id="AEF80899.1"/>
    </source>
</evidence>
<dbReference type="Pfam" id="PF01208">
    <property type="entry name" value="URO-D"/>
    <property type="match status" value="1"/>
</dbReference>
<dbReference type="eggNOG" id="ENOG5033KEZ">
    <property type="taxonomic scope" value="Bacteria"/>
</dbReference>
<dbReference type="Gene3D" id="3.20.20.210">
    <property type="match status" value="1"/>
</dbReference>
<evidence type="ECO:0000259" key="1">
    <source>
        <dbReference type="Pfam" id="PF01208"/>
    </source>
</evidence>
<dbReference type="HOGENOM" id="CLU_768729_0_0_12"/>
<dbReference type="RefSeq" id="WP_015709819.1">
    <property type="nucleotide sequence ID" value="NC_015577.1"/>
</dbReference>
<proteinExistence type="predicted"/>
<dbReference type="InterPro" id="IPR052024">
    <property type="entry name" value="Methanogen_methyltrans"/>
</dbReference>
<evidence type="ECO:0000313" key="3">
    <source>
        <dbReference type="Proteomes" id="UP000009222"/>
    </source>
</evidence>
<dbReference type="GO" id="GO:0004853">
    <property type="term" value="F:uroporphyrinogen decarboxylase activity"/>
    <property type="evidence" value="ECO:0007669"/>
    <property type="project" value="InterPro"/>
</dbReference>